<keyword evidence="2" id="KW-1185">Reference proteome</keyword>
<reference evidence="1 2" key="1">
    <citation type="submission" date="2023-03" db="EMBL/GenBank/DDBJ databases">
        <title>WGS of Gossypium arboreum.</title>
        <authorList>
            <person name="Yu D."/>
        </authorList>
    </citation>
    <scope>NUCLEOTIDE SEQUENCE [LARGE SCALE GENOMIC DNA]</scope>
    <source>
        <tissue evidence="1">Leaf</tissue>
    </source>
</reference>
<sequence>MLVQKGRTLNKTIKNCGERFMPVRNVRVLLSETMNSIVELISAKIEVGFDKLMAESVVLKRLMLDMPQSMQWDMVDQYRICPCYIMGVIS</sequence>
<name>A0ABR0PM53_GOSAR</name>
<gene>
    <name evidence="1" type="ORF">PVK06_020357</name>
</gene>
<comment type="caution">
    <text evidence="1">The sequence shown here is derived from an EMBL/GenBank/DDBJ whole genome shotgun (WGS) entry which is preliminary data.</text>
</comment>
<dbReference type="EMBL" id="JARKNE010000006">
    <property type="protein sequence ID" value="KAK5825515.1"/>
    <property type="molecule type" value="Genomic_DNA"/>
</dbReference>
<organism evidence="1 2">
    <name type="scientific">Gossypium arboreum</name>
    <name type="common">Tree cotton</name>
    <name type="synonym">Gossypium nanking</name>
    <dbReference type="NCBI Taxonomy" id="29729"/>
    <lineage>
        <taxon>Eukaryota</taxon>
        <taxon>Viridiplantae</taxon>
        <taxon>Streptophyta</taxon>
        <taxon>Embryophyta</taxon>
        <taxon>Tracheophyta</taxon>
        <taxon>Spermatophyta</taxon>
        <taxon>Magnoliopsida</taxon>
        <taxon>eudicotyledons</taxon>
        <taxon>Gunneridae</taxon>
        <taxon>Pentapetalae</taxon>
        <taxon>rosids</taxon>
        <taxon>malvids</taxon>
        <taxon>Malvales</taxon>
        <taxon>Malvaceae</taxon>
        <taxon>Malvoideae</taxon>
        <taxon>Gossypium</taxon>
    </lineage>
</organism>
<protein>
    <submittedName>
        <fullName evidence="1">Uncharacterized protein</fullName>
    </submittedName>
</protein>
<proteinExistence type="predicted"/>
<evidence type="ECO:0000313" key="1">
    <source>
        <dbReference type="EMBL" id="KAK5825515.1"/>
    </source>
</evidence>
<evidence type="ECO:0000313" key="2">
    <source>
        <dbReference type="Proteomes" id="UP001358586"/>
    </source>
</evidence>
<accession>A0ABR0PM53</accession>
<dbReference type="Proteomes" id="UP001358586">
    <property type="component" value="Chromosome 6"/>
</dbReference>